<dbReference type="Proteomes" id="UP001218218">
    <property type="component" value="Unassembled WGS sequence"/>
</dbReference>
<dbReference type="AlphaFoldDB" id="A0AAD7EIB2"/>
<comment type="caution">
    <text evidence="2">The sequence shown here is derived from an EMBL/GenBank/DDBJ whole genome shotgun (WGS) entry which is preliminary data.</text>
</comment>
<proteinExistence type="predicted"/>
<evidence type="ECO:0000313" key="2">
    <source>
        <dbReference type="EMBL" id="KAJ7323359.1"/>
    </source>
</evidence>
<dbReference type="EMBL" id="JARIHO010000047">
    <property type="protein sequence ID" value="KAJ7323359.1"/>
    <property type="molecule type" value="Genomic_DNA"/>
</dbReference>
<dbReference type="InterPro" id="IPR045341">
    <property type="entry name" value="DUF6532"/>
</dbReference>
<evidence type="ECO:0000259" key="1">
    <source>
        <dbReference type="Pfam" id="PF20149"/>
    </source>
</evidence>
<feature type="domain" description="DUF6532" evidence="1">
    <location>
        <begin position="8"/>
        <end position="130"/>
    </location>
</feature>
<keyword evidence="3" id="KW-1185">Reference proteome</keyword>
<accession>A0AAD7EIB2</accession>
<organism evidence="2 3">
    <name type="scientific">Mycena albidolilacea</name>
    <dbReference type="NCBI Taxonomy" id="1033008"/>
    <lineage>
        <taxon>Eukaryota</taxon>
        <taxon>Fungi</taxon>
        <taxon>Dikarya</taxon>
        <taxon>Basidiomycota</taxon>
        <taxon>Agaricomycotina</taxon>
        <taxon>Agaricomycetes</taxon>
        <taxon>Agaricomycetidae</taxon>
        <taxon>Agaricales</taxon>
        <taxon>Marasmiineae</taxon>
        <taxon>Mycenaceae</taxon>
        <taxon>Mycena</taxon>
    </lineage>
</organism>
<name>A0AAD7EIB2_9AGAR</name>
<reference evidence="2" key="1">
    <citation type="submission" date="2023-03" db="EMBL/GenBank/DDBJ databases">
        <title>Massive genome expansion in bonnet fungi (Mycena s.s.) driven by repeated elements and novel gene families across ecological guilds.</title>
        <authorList>
            <consortium name="Lawrence Berkeley National Laboratory"/>
            <person name="Harder C.B."/>
            <person name="Miyauchi S."/>
            <person name="Viragh M."/>
            <person name="Kuo A."/>
            <person name="Thoen E."/>
            <person name="Andreopoulos B."/>
            <person name="Lu D."/>
            <person name="Skrede I."/>
            <person name="Drula E."/>
            <person name="Henrissat B."/>
            <person name="Morin E."/>
            <person name="Kohler A."/>
            <person name="Barry K."/>
            <person name="LaButti K."/>
            <person name="Morin E."/>
            <person name="Salamov A."/>
            <person name="Lipzen A."/>
            <person name="Mereny Z."/>
            <person name="Hegedus B."/>
            <person name="Baldrian P."/>
            <person name="Stursova M."/>
            <person name="Weitz H."/>
            <person name="Taylor A."/>
            <person name="Grigoriev I.V."/>
            <person name="Nagy L.G."/>
            <person name="Martin F."/>
            <person name="Kauserud H."/>
        </authorList>
    </citation>
    <scope>NUCLEOTIDE SEQUENCE</scope>
    <source>
        <strain evidence="2">CBHHK002</strain>
    </source>
</reference>
<dbReference type="Pfam" id="PF20149">
    <property type="entry name" value="DUF6532"/>
    <property type="match status" value="1"/>
</dbReference>
<gene>
    <name evidence="2" type="ORF">DFH08DRAFT_969425</name>
</gene>
<evidence type="ECO:0000313" key="3">
    <source>
        <dbReference type="Proteomes" id="UP001218218"/>
    </source>
</evidence>
<sequence length="181" mass="20569">MSVYLYFVTEGFGFKDGKSPEDIAYNRRLITALLTGNAFLFNDPMNRDIPGTLYEHPALQEILNRAFYNDENNSEAIRTPSYFANGAPLTLLAVFANALKCVITELVKCRMSAKTWQPKYEKHLKILEDWKVYTTNSGSHLTQKLQIRMIQDARRYARIDVTPAGFEKAGISTADFAKNDT</sequence>
<protein>
    <recommendedName>
        <fullName evidence="1">DUF6532 domain-containing protein</fullName>
    </recommendedName>
</protein>